<gene>
    <name evidence="2" type="ORF">AA314_03679</name>
    <name evidence="3" type="ORF">ATI61_103770</name>
</gene>
<reference evidence="2 4" key="1">
    <citation type="submission" date="2015-05" db="EMBL/GenBank/DDBJ databases">
        <title>Genome assembly of Archangium gephyra DSM 2261.</title>
        <authorList>
            <person name="Sharma G."/>
            <person name="Subramanian S."/>
        </authorList>
    </citation>
    <scope>NUCLEOTIDE SEQUENCE [LARGE SCALE GENOMIC DNA]</scope>
    <source>
        <strain evidence="2 4">DSM 2261</strain>
    </source>
</reference>
<feature type="transmembrane region" description="Helical" evidence="1">
    <location>
        <begin position="125"/>
        <end position="145"/>
    </location>
</feature>
<reference evidence="3 5" key="2">
    <citation type="submission" date="2018-08" db="EMBL/GenBank/DDBJ databases">
        <title>Genomic Encyclopedia of Archaeal and Bacterial Type Strains, Phase II (KMG-II): from individual species to whole genera.</title>
        <authorList>
            <person name="Goeker M."/>
        </authorList>
    </citation>
    <scope>NUCLEOTIDE SEQUENCE [LARGE SCALE GENOMIC DNA]</scope>
    <source>
        <strain evidence="3 5">DSM 2261</strain>
    </source>
</reference>
<accession>A0AAC8TDS3</accession>
<dbReference type="KEGG" id="age:AA314_03679"/>
<keyword evidence="1" id="KW-1133">Transmembrane helix</keyword>
<dbReference type="RefSeq" id="WP_047856477.1">
    <property type="nucleotide sequence ID" value="NZ_CP011509.1"/>
</dbReference>
<feature type="transmembrane region" description="Helical" evidence="1">
    <location>
        <begin position="86"/>
        <end position="105"/>
    </location>
</feature>
<proteinExistence type="predicted"/>
<dbReference type="AlphaFoldDB" id="A0AAC8TDS3"/>
<evidence type="ECO:0000256" key="1">
    <source>
        <dbReference type="SAM" id="Phobius"/>
    </source>
</evidence>
<evidence type="ECO:0008006" key="6">
    <source>
        <dbReference type="Google" id="ProtNLM"/>
    </source>
</evidence>
<dbReference type="Proteomes" id="UP000035579">
    <property type="component" value="Chromosome"/>
</dbReference>
<evidence type="ECO:0000313" key="4">
    <source>
        <dbReference type="Proteomes" id="UP000035579"/>
    </source>
</evidence>
<evidence type="ECO:0000313" key="3">
    <source>
        <dbReference type="EMBL" id="REG34856.1"/>
    </source>
</evidence>
<evidence type="ECO:0000313" key="5">
    <source>
        <dbReference type="Proteomes" id="UP000256345"/>
    </source>
</evidence>
<protein>
    <recommendedName>
        <fullName evidence="6">Cytochrome B</fullName>
    </recommendedName>
</protein>
<dbReference type="Proteomes" id="UP000256345">
    <property type="component" value="Unassembled WGS sequence"/>
</dbReference>
<organism evidence="2 4">
    <name type="scientific">Archangium gephyra</name>
    <dbReference type="NCBI Taxonomy" id="48"/>
    <lineage>
        <taxon>Bacteria</taxon>
        <taxon>Pseudomonadati</taxon>
        <taxon>Myxococcota</taxon>
        <taxon>Myxococcia</taxon>
        <taxon>Myxococcales</taxon>
        <taxon>Cystobacterineae</taxon>
        <taxon>Archangiaceae</taxon>
        <taxon>Archangium</taxon>
    </lineage>
</organism>
<name>A0AAC8TDS3_9BACT</name>
<keyword evidence="1" id="KW-0472">Membrane</keyword>
<feature type="transmembrane region" description="Helical" evidence="1">
    <location>
        <begin position="45"/>
        <end position="66"/>
    </location>
</feature>
<sequence>MLYQVVISLHSWLRWGVLLVGALTLGRAALGWARGRDWTRTDRRVQQLFVALFDSQVLLGLTLYFALSPLTPRSLDGFRMAMSNSVLRFFSIEHATAMVLALVVAHGASVSSRRAEGSTAKHRRWVVGLLIALLFILVGIPWPALPYGRPLLRTF</sequence>
<feature type="transmembrane region" description="Helical" evidence="1">
    <location>
        <begin position="12"/>
        <end position="33"/>
    </location>
</feature>
<keyword evidence="1" id="KW-0812">Transmembrane</keyword>
<keyword evidence="5" id="KW-1185">Reference proteome</keyword>
<dbReference type="EMBL" id="CP011509">
    <property type="protein sequence ID" value="AKJ02053.1"/>
    <property type="molecule type" value="Genomic_DNA"/>
</dbReference>
<dbReference type="EMBL" id="QUMU01000003">
    <property type="protein sequence ID" value="REG34856.1"/>
    <property type="molecule type" value="Genomic_DNA"/>
</dbReference>
<evidence type="ECO:0000313" key="2">
    <source>
        <dbReference type="EMBL" id="AKJ02053.1"/>
    </source>
</evidence>